<evidence type="ECO:0000256" key="1">
    <source>
        <dbReference type="SAM" id="SignalP"/>
    </source>
</evidence>
<dbReference type="Proteomes" id="UP000515947">
    <property type="component" value="Chromosome"/>
</dbReference>
<name>A0A7G9R9X4_9ACTN</name>
<organism evidence="2 3">
    <name type="scientific">Nocardioides mesophilus</name>
    <dbReference type="NCBI Taxonomy" id="433659"/>
    <lineage>
        <taxon>Bacteria</taxon>
        <taxon>Bacillati</taxon>
        <taxon>Actinomycetota</taxon>
        <taxon>Actinomycetes</taxon>
        <taxon>Propionibacteriales</taxon>
        <taxon>Nocardioidaceae</taxon>
        <taxon>Nocardioides</taxon>
    </lineage>
</organism>
<keyword evidence="3" id="KW-1185">Reference proteome</keyword>
<gene>
    <name evidence="2" type="ORF">H9L09_18265</name>
</gene>
<dbReference type="AlphaFoldDB" id="A0A7G9R9X4"/>
<sequence>MRRTRKLVAAGVVGTVVAIGAGGAALASGAADGGDDGDVTVTGSQADRATKAALEITGGGRANSVERDPENGATWEVEVTKPDGDTVDVRLDGRYQLVVVEGDSGS</sequence>
<feature type="signal peptide" evidence="1">
    <location>
        <begin position="1"/>
        <end position="30"/>
    </location>
</feature>
<proteinExistence type="predicted"/>
<keyword evidence="1" id="KW-0732">Signal</keyword>
<dbReference type="Gene3D" id="3.30.505.20">
    <property type="match status" value="1"/>
</dbReference>
<dbReference type="EMBL" id="CP060713">
    <property type="protein sequence ID" value="QNN52399.1"/>
    <property type="molecule type" value="Genomic_DNA"/>
</dbReference>
<reference evidence="2 3" key="1">
    <citation type="submission" date="2020-08" db="EMBL/GenBank/DDBJ databases">
        <title>Genome sequence of Nocardioides mesophilus KACC 16243T.</title>
        <authorList>
            <person name="Hyun D.-W."/>
            <person name="Bae J.-W."/>
        </authorList>
    </citation>
    <scope>NUCLEOTIDE SEQUENCE [LARGE SCALE GENOMIC DNA]</scope>
    <source>
        <strain evidence="2 3">KACC 16243</strain>
    </source>
</reference>
<accession>A0A7G9R9X4</accession>
<feature type="chain" id="PRO_5028977174" evidence="1">
    <location>
        <begin position="31"/>
        <end position="106"/>
    </location>
</feature>
<evidence type="ECO:0000313" key="3">
    <source>
        <dbReference type="Proteomes" id="UP000515947"/>
    </source>
</evidence>
<dbReference type="KEGG" id="nmes:H9L09_18265"/>
<dbReference type="RefSeq" id="WP_187578241.1">
    <property type="nucleotide sequence ID" value="NZ_CP060713.1"/>
</dbReference>
<protein>
    <submittedName>
        <fullName evidence="2">PepSY domain-containing protein</fullName>
    </submittedName>
</protein>
<evidence type="ECO:0000313" key="2">
    <source>
        <dbReference type="EMBL" id="QNN52399.1"/>
    </source>
</evidence>